<evidence type="ECO:0000313" key="2">
    <source>
        <dbReference type="EMBL" id="KAL1397462.1"/>
    </source>
</evidence>
<reference evidence="2 3" key="1">
    <citation type="submission" date="2024-05" db="EMBL/GenBank/DDBJ databases">
        <title>Culex pipiens pipiens assembly and annotation.</title>
        <authorList>
            <person name="Alout H."/>
            <person name="Durand T."/>
        </authorList>
    </citation>
    <scope>NUCLEOTIDE SEQUENCE [LARGE SCALE GENOMIC DNA]</scope>
    <source>
        <strain evidence="2">HA-2024</strain>
        <tissue evidence="2">Whole body</tissue>
    </source>
</reference>
<sequence length="28" mass="3151">MVTSSSRWQRPGQVFEEPEYVQPGIKGG</sequence>
<evidence type="ECO:0000313" key="3">
    <source>
        <dbReference type="Proteomes" id="UP001562425"/>
    </source>
</evidence>
<evidence type="ECO:0000256" key="1">
    <source>
        <dbReference type="SAM" id="MobiDB-lite"/>
    </source>
</evidence>
<comment type="caution">
    <text evidence="2">The sequence shown here is derived from an EMBL/GenBank/DDBJ whole genome shotgun (WGS) entry which is preliminary data.</text>
</comment>
<dbReference type="Proteomes" id="UP001562425">
    <property type="component" value="Unassembled WGS sequence"/>
</dbReference>
<dbReference type="EMBL" id="JBEHCU010006288">
    <property type="protein sequence ID" value="KAL1397462.1"/>
    <property type="molecule type" value="Genomic_DNA"/>
</dbReference>
<feature type="region of interest" description="Disordered" evidence="1">
    <location>
        <begin position="1"/>
        <end position="28"/>
    </location>
</feature>
<name>A0ABD1DEI8_CULPP</name>
<organism evidence="2 3">
    <name type="scientific">Culex pipiens pipiens</name>
    <name type="common">Northern house mosquito</name>
    <dbReference type="NCBI Taxonomy" id="38569"/>
    <lineage>
        <taxon>Eukaryota</taxon>
        <taxon>Metazoa</taxon>
        <taxon>Ecdysozoa</taxon>
        <taxon>Arthropoda</taxon>
        <taxon>Hexapoda</taxon>
        <taxon>Insecta</taxon>
        <taxon>Pterygota</taxon>
        <taxon>Neoptera</taxon>
        <taxon>Endopterygota</taxon>
        <taxon>Diptera</taxon>
        <taxon>Nematocera</taxon>
        <taxon>Culicoidea</taxon>
        <taxon>Culicidae</taxon>
        <taxon>Culicinae</taxon>
        <taxon>Culicini</taxon>
        <taxon>Culex</taxon>
        <taxon>Culex</taxon>
    </lineage>
</organism>
<proteinExistence type="predicted"/>
<dbReference type="AlphaFoldDB" id="A0ABD1DEI8"/>
<keyword evidence="3" id="KW-1185">Reference proteome</keyword>
<accession>A0ABD1DEI8</accession>
<gene>
    <name evidence="2" type="ORF">pipiens_009745</name>
</gene>
<protein>
    <submittedName>
        <fullName evidence="2">Uncharacterized protein</fullName>
    </submittedName>
</protein>